<dbReference type="GO" id="GO:0016491">
    <property type="term" value="F:oxidoreductase activity"/>
    <property type="evidence" value="ECO:0007669"/>
    <property type="project" value="UniProtKB-KW"/>
</dbReference>
<evidence type="ECO:0000256" key="3">
    <source>
        <dbReference type="ARBA" id="ARBA00006801"/>
    </source>
</evidence>
<dbReference type="SUPFAM" id="SSF56112">
    <property type="entry name" value="Protein kinase-like (PK-like)"/>
    <property type="match status" value="1"/>
</dbReference>
<evidence type="ECO:0000256" key="2">
    <source>
        <dbReference type="ARBA" id="ARBA00004123"/>
    </source>
</evidence>
<dbReference type="PANTHER" id="PTHR12480">
    <property type="entry name" value="ARGININE DEMETHYLASE AND LYSYL-HYDROXYLASE JMJD"/>
    <property type="match status" value="1"/>
</dbReference>
<dbReference type="Pfam" id="PF13621">
    <property type="entry name" value="Cupin_8"/>
    <property type="match status" value="1"/>
</dbReference>
<feature type="domain" description="JmjC" evidence="9">
    <location>
        <begin position="218"/>
        <end position="381"/>
    </location>
</feature>
<dbReference type="Gene3D" id="2.60.120.650">
    <property type="entry name" value="Cupin"/>
    <property type="match status" value="1"/>
</dbReference>
<dbReference type="GO" id="GO:0046872">
    <property type="term" value="F:metal ion binding"/>
    <property type="evidence" value="ECO:0007669"/>
    <property type="project" value="UniProtKB-KW"/>
</dbReference>
<evidence type="ECO:0000256" key="5">
    <source>
        <dbReference type="ARBA" id="ARBA00023002"/>
    </source>
</evidence>
<evidence type="ECO:0000256" key="4">
    <source>
        <dbReference type="ARBA" id="ARBA00022723"/>
    </source>
</evidence>
<evidence type="ECO:0000256" key="1">
    <source>
        <dbReference type="ARBA" id="ARBA00001954"/>
    </source>
</evidence>
<dbReference type="GO" id="GO:0005634">
    <property type="term" value="C:nucleus"/>
    <property type="evidence" value="ECO:0007669"/>
    <property type="project" value="UniProtKB-SubCell"/>
</dbReference>
<comment type="subcellular location">
    <subcellularLocation>
        <location evidence="2">Nucleus</location>
    </subcellularLocation>
</comment>
<dbReference type="SMART" id="SM00558">
    <property type="entry name" value="JmjC"/>
    <property type="match status" value="1"/>
</dbReference>
<comment type="cofactor">
    <cofactor evidence="1">
        <name>Fe(2+)</name>
        <dbReference type="ChEBI" id="CHEBI:29033"/>
    </cofactor>
</comment>
<feature type="domain" description="F-box" evidence="8">
    <location>
        <begin position="14"/>
        <end position="61"/>
    </location>
</feature>
<evidence type="ECO:0008006" key="12">
    <source>
        <dbReference type="Google" id="ProtNLM"/>
    </source>
</evidence>
<evidence type="ECO:0000259" key="8">
    <source>
        <dbReference type="PROSITE" id="PS50181"/>
    </source>
</evidence>
<dbReference type="InterPro" id="IPR036047">
    <property type="entry name" value="F-box-like_dom_sf"/>
</dbReference>
<protein>
    <recommendedName>
        <fullName evidence="12">F-box protein</fullName>
    </recommendedName>
</protein>
<dbReference type="AlphaFoldDB" id="A0AAW1NJC6"/>
<evidence type="ECO:0000313" key="10">
    <source>
        <dbReference type="EMBL" id="KAK9757623.1"/>
    </source>
</evidence>
<dbReference type="InterPro" id="IPR003347">
    <property type="entry name" value="JmjC_dom"/>
</dbReference>
<dbReference type="SUPFAM" id="SSF81383">
    <property type="entry name" value="F-box domain"/>
    <property type="match status" value="1"/>
</dbReference>
<dbReference type="GO" id="GO:0005737">
    <property type="term" value="C:cytoplasm"/>
    <property type="evidence" value="ECO:0007669"/>
    <property type="project" value="TreeGrafter"/>
</dbReference>
<comment type="similarity">
    <text evidence="3">Belongs to the JARID1 histone demethylase family.</text>
</comment>
<name>A0AAW1NJC6_SAPOF</name>
<keyword evidence="4" id="KW-0479">Metal-binding</keyword>
<dbReference type="SUPFAM" id="SSF51197">
    <property type="entry name" value="Clavaminate synthase-like"/>
    <property type="match status" value="1"/>
</dbReference>
<dbReference type="EMBL" id="JBDFQZ010000001">
    <property type="protein sequence ID" value="KAK9757623.1"/>
    <property type="molecule type" value="Genomic_DNA"/>
</dbReference>
<organism evidence="10 11">
    <name type="scientific">Saponaria officinalis</name>
    <name type="common">Common soapwort</name>
    <name type="synonym">Lychnis saponaria</name>
    <dbReference type="NCBI Taxonomy" id="3572"/>
    <lineage>
        <taxon>Eukaryota</taxon>
        <taxon>Viridiplantae</taxon>
        <taxon>Streptophyta</taxon>
        <taxon>Embryophyta</taxon>
        <taxon>Tracheophyta</taxon>
        <taxon>Spermatophyta</taxon>
        <taxon>Magnoliopsida</taxon>
        <taxon>eudicotyledons</taxon>
        <taxon>Gunneridae</taxon>
        <taxon>Pentapetalae</taxon>
        <taxon>Caryophyllales</taxon>
        <taxon>Caryophyllaceae</taxon>
        <taxon>Caryophylleae</taxon>
        <taxon>Saponaria</taxon>
    </lineage>
</organism>
<dbReference type="InterPro" id="IPR050910">
    <property type="entry name" value="JMJD6_ArgDemeth/LysHydrox"/>
</dbReference>
<evidence type="ECO:0000256" key="6">
    <source>
        <dbReference type="ARBA" id="ARBA00023004"/>
    </source>
</evidence>
<dbReference type="FunFam" id="2.60.120.650:FF:000045">
    <property type="entry name" value="F-box protein At1g78280"/>
    <property type="match status" value="1"/>
</dbReference>
<keyword evidence="5" id="KW-0560">Oxidoreductase</keyword>
<sequence length="949" mass="108044">MEVTMENDRRTGALGDMRVIPDEIICDIISVLSPRDVARLSCVSRYVMYIFCNEEPLWMSLCLNNVKGLFEYKGSWKRTMLHYEKAVNMDDTSQFKPLQFDGFYSLFLYRRLYRCYTTLGEFSVDSGNVERKGDLSLEEFRKKYDVIKPVLITGLADSWPARNTWTLDQLVLKYGDMPFRISQRSARKMKMKLKDYVSYMELQHDEDPLYIFDEKFGDTAPDLLKDYAVPDLFQEDLFDVLDTDQRPPFRWLIIGPERSGASWHVDPALTSAWNTLLCGRKRWALYPPGKVPLGVTVHVDEEDGDVNIDTPSSLQWWLDFYPLLPDEDKPIECTQLPGETIFVPSGWWHCVLNLEPTVAVTQNFVNTTNFEFVCLDLAPGYRHKGVCRAGLLATDDANFEDEDIVMTSTKCCSSPMNELRKEKRLRTHANHDISANGAANCCSIWKNDLPYEITFLSKFLDEHRDHYNSVWSSSNCIGQREMREWLWKLWIGRPELRDMIWKGACLAVNAGKWYECLVRICQFQNLPSPKDDEKLPVGTGSNPVFLVADNVVKIYVEGGLESSLYCLGTELELYNLLREARSPLGEHVPDVLACGFISLDNGSYTLVPWDGKGIPNMIADYGPLIESCKSNSAPFGLSGKILFDRKIAELPACGLSSPPESKSIWPYIVTKRCKGKIFAETRNSLSWENALDLASFLGEQLRNLHTLPVPLLDRSTLADIKHGPAGLSLMEIDSDEAAAWAFFLDNLAIRKKNVVDNLTKWGHPIPTCLIDKAMEYLPDDFEKLLPLFADETCSWIHSDIMDDNLYLEPVTKNCVNDHANGTYSNGSTKNEEVLLWKPSYILDFSDLSVGDPILDLIPIHLDIFRGDPRLLKHLLASYKLPLLTKNSLNDSADKLNKFGRASYRAMCYCILHKDNVLGAIFGIWEDLKDATSWQQVEETVWGILNESSP</sequence>
<proteinExistence type="inferred from homology"/>
<dbReference type="InterPro" id="IPR001810">
    <property type="entry name" value="F-box_dom"/>
</dbReference>
<keyword evidence="6" id="KW-0408">Iron</keyword>
<keyword evidence="11" id="KW-1185">Reference proteome</keyword>
<dbReference type="Gene3D" id="1.20.1280.50">
    <property type="match status" value="1"/>
</dbReference>
<dbReference type="PANTHER" id="PTHR12480:SF35">
    <property type="entry name" value="TRANSCRIPTION FACTOR JUMONJI, JMJC DOMAIN-CONTAINING PROTEIN"/>
    <property type="match status" value="1"/>
</dbReference>
<keyword evidence="7" id="KW-0539">Nucleus</keyword>
<dbReference type="Pfam" id="PF12937">
    <property type="entry name" value="F-box-like"/>
    <property type="match status" value="1"/>
</dbReference>
<evidence type="ECO:0000259" key="9">
    <source>
        <dbReference type="PROSITE" id="PS51184"/>
    </source>
</evidence>
<dbReference type="Proteomes" id="UP001443914">
    <property type="component" value="Unassembled WGS sequence"/>
</dbReference>
<evidence type="ECO:0000313" key="11">
    <source>
        <dbReference type="Proteomes" id="UP001443914"/>
    </source>
</evidence>
<evidence type="ECO:0000256" key="7">
    <source>
        <dbReference type="ARBA" id="ARBA00023242"/>
    </source>
</evidence>
<reference evidence="10" key="1">
    <citation type="submission" date="2024-03" db="EMBL/GenBank/DDBJ databases">
        <title>WGS assembly of Saponaria officinalis var. Norfolk2.</title>
        <authorList>
            <person name="Jenkins J."/>
            <person name="Shu S."/>
            <person name="Grimwood J."/>
            <person name="Barry K."/>
            <person name="Goodstein D."/>
            <person name="Schmutz J."/>
            <person name="Leebens-Mack J."/>
            <person name="Osbourn A."/>
        </authorList>
    </citation>
    <scope>NUCLEOTIDE SEQUENCE [LARGE SCALE GENOMIC DNA]</scope>
    <source>
        <strain evidence="10">JIC</strain>
    </source>
</reference>
<gene>
    <name evidence="10" type="ORF">RND81_01G174600</name>
</gene>
<dbReference type="InterPro" id="IPR011009">
    <property type="entry name" value="Kinase-like_dom_sf"/>
</dbReference>
<accession>A0AAW1NJC6</accession>
<comment type="caution">
    <text evidence="10">The sequence shown here is derived from an EMBL/GenBank/DDBJ whole genome shotgun (WGS) entry which is preliminary data.</text>
</comment>
<dbReference type="InterPro" id="IPR041667">
    <property type="entry name" value="Cupin_8"/>
</dbReference>
<dbReference type="PROSITE" id="PS51184">
    <property type="entry name" value="JMJC"/>
    <property type="match status" value="1"/>
</dbReference>
<dbReference type="PROSITE" id="PS50181">
    <property type="entry name" value="FBOX"/>
    <property type="match status" value="1"/>
</dbReference>